<feature type="coiled-coil region" evidence="3">
    <location>
        <begin position="495"/>
        <end position="585"/>
    </location>
</feature>
<evidence type="ECO:0000313" key="6">
    <source>
        <dbReference type="Proteomes" id="UP000694700"/>
    </source>
</evidence>
<feature type="region of interest" description="Disordered" evidence="4">
    <location>
        <begin position="458"/>
        <end position="481"/>
    </location>
</feature>
<evidence type="ECO:0000256" key="2">
    <source>
        <dbReference type="ARBA" id="ARBA00023054"/>
    </source>
</evidence>
<feature type="compositionally biased region" description="Low complexity" evidence="4">
    <location>
        <begin position="166"/>
        <end position="180"/>
    </location>
</feature>
<dbReference type="PANTHER" id="PTHR19212:SF5">
    <property type="entry name" value="LEUCINE-RICH REPEAT FLIGHTLESS-INTERACTING PROTEIN 1"/>
    <property type="match status" value="1"/>
</dbReference>
<dbReference type="AlphaFoldDB" id="A0A8C2ACK3"/>
<dbReference type="PANTHER" id="PTHR19212">
    <property type="entry name" value="LEUCINE RICH REPEAT IN FLII INTERACTING PROTEIN"/>
    <property type="match status" value="1"/>
</dbReference>
<accession>A0A8C0Y2H6</accession>
<feature type="region of interest" description="Disordered" evidence="4">
    <location>
        <begin position="55"/>
        <end position="194"/>
    </location>
</feature>
<name>A0A8C2ACK3_CYPCA</name>
<dbReference type="Gene3D" id="1.20.5.4090">
    <property type="match status" value="1"/>
</dbReference>
<accession>A0A8C2ACK3</accession>
<protein>
    <submittedName>
        <fullName evidence="5">Leucine rich repeat (in FLII) interacting protein 1b</fullName>
    </submittedName>
</protein>
<dbReference type="GO" id="GO:0000981">
    <property type="term" value="F:DNA-binding transcription factor activity, RNA polymerase II-specific"/>
    <property type="evidence" value="ECO:0007669"/>
    <property type="project" value="TreeGrafter"/>
</dbReference>
<keyword evidence="2 3" id="KW-0175">Coiled coil</keyword>
<comment type="similarity">
    <text evidence="1">Belongs to the LRRFIP family.</text>
</comment>
<feature type="coiled-coil region" evidence="3">
    <location>
        <begin position="237"/>
        <end position="358"/>
    </location>
</feature>
<sequence length="586" mass="66400">MATQVTGRKRIPNREKLSAEDDALSQIAREAEARLAAKRAARAEAREIRMKELERQQKEIYQVQKEDSERYSRHSRRHTSISDDEERMSVGSRGSLRGNHTDLCSSTSSLPSARLQNGRPSALFSEPPRSRSHRGSLHEESSYSATRRFSGSSTRGASDYNGFLGSSSRASSRASSARASPVVEERSDFLEKGSRTASTLSAATLASLGGGLSRRGSCDTSISVDTEASIREMKDSLVEVEEKYRKAMVSNAQLDNEKTNLMYQVDTLRDTLMELEEFLCETRRECEEKIRDFERERHAHNVLKFQFEEMKETLKQSEELLMEAQQSRGKQVDYISEIADLQETLEWKDKKIGALERQKEYSDIIHDEREALRNEVCRLRDALKKHGIMLGSEVTANGQLADGAIDGHADAETASRLNQDSHTPTMSGDSMLEIRLRKLVEERESLLDQVRKYKAIAEQKQKNGTEETGSTDEDDLKNGLDPHILDLQRDANRQISDLKFKLVKSEQEVTALEQSIIRLEGQVSRYKTSAEAAEKVEDELKVEKRKLQRELRSALDRIDELEASNSHLTKRLEKMKANRSALLAQQ</sequence>
<feature type="compositionally biased region" description="Basic and acidic residues" evidence="4">
    <location>
        <begin position="183"/>
        <end position="194"/>
    </location>
</feature>
<evidence type="ECO:0000256" key="1">
    <source>
        <dbReference type="ARBA" id="ARBA00008275"/>
    </source>
</evidence>
<feature type="compositionally biased region" description="Basic and acidic residues" evidence="4">
    <location>
        <begin position="55"/>
        <end position="72"/>
    </location>
</feature>
<dbReference type="Ensembl" id="ENSCCRT00015106813.1">
    <property type="protein sequence ID" value="ENSCCRP00015103484.1"/>
    <property type="gene ID" value="ENSCCRG00015041176.1"/>
</dbReference>
<dbReference type="Pfam" id="PF09738">
    <property type="entry name" value="LRRFIP"/>
    <property type="match status" value="3"/>
</dbReference>
<evidence type="ECO:0000256" key="3">
    <source>
        <dbReference type="SAM" id="Coils"/>
    </source>
</evidence>
<evidence type="ECO:0000313" key="5">
    <source>
        <dbReference type="Ensembl" id="ENSCCRP00015103484.1"/>
    </source>
</evidence>
<evidence type="ECO:0000256" key="4">
    <source>
        <dbReference type="SAM" id="MobiDB-lite"/>
    </source>
</evidence>
<proteinExistence type="inferred from homology"/>
<dbReference type="InterPro" id="IPR019139">
    <property type="entry name" value="LRRFIP1/2"/>
</dbReference>
<dbReference type="Proteomes" id="UP000694700">
    <property type="component" value="Unplaced"/>
</dbReference>
<feature type="region of interest" description="Disordered" evidence="4">
    <location>
        <begin position="1"/>
        <end position="22"/>
    </location>
</feature>
<feature type="compositionally biased region" description="Polar residues" evidence="4">
    <location>
        <begin position="142"/>
        <end position="156"/>
    </location>
</feature>
<organism evidence="5 6">
    <name type="scientific">Cyprinus carpio</name>
    <name type="common">Common carp</name>
    <dbReference type="NCBI Taxonomy" id="7962"/>
    <lineage>
        <taxon>Eukaryota</taxon>
        <taxon>Metazoa</taxon>
        <taxon>Chordata</taxon>
        <taxon>Craniata</taxon>
        <taxon>Vertebrata</taxon>
        <taxon>Euteleostomi</taxon>
        <taxon>Actinopterygii</taxon>
        <taxon>Neopterygii</taxon>
        <taxon>Teleostei</taxon>
        <taxon>Ostariophysi</taxon>
        <taxon>Cypriniformes</taxon>
        <taxon>Cyprinidae</taxon>
        <taxon>Cyprininae</taxon>
        <taxon>Cyprinus</taxon>
    </lineage>
</organism>
<reference evidence="5" key="1">
    <citation type="submission" date="2025-08" db="UniProtKB">
        <authorList>
            <consortium name="Ensembl"/>
        </authorList>
    </citation>
    <scope>IDENTIFICATION</scope>
</reference>
<dbReference type="GO" id="GO:0000978">
    <property type="term" value="F:RNA polymerase II cis-regulatory region sequence-specific DNA binding"/>
    <property type="evidence" value="ECO:0007669"/>
    <property type="project" value="TreeGrafter"/>
</dbReference>
<feature type="compositionally biased region" description="Polar residues" evidence="4">
    <location>
        <begin position="102"/>
        <end position="119"/>
    </location>
</feature>